<proteinExistence type="predicted"/>
<sequence>MAEKRMTVVAQSSRQNKKEIGFEKFVRMYAPHIGIYNAWRDSRLMEDFTSEADQIAYLRSYGIKDVVKNNGEVHNSVCGITHYCKDVHDLPLPTYVKALRDCSETGEFVSLTYRHGRCVNVNGVDATPLIALQMANDIAGRNGVGVTRTREGAMYEAPGMELLTTGLRFLYEMSFDRTAADLFRTYSSHVAQQLALGQYA</sequence>
<reference evidence="1" key="1">
    <citation type="journal article" date="2014" name="PLoS ONE">
        <title>Transcriptome-Based Identification of ABC Transporters in the Western Tarnished Plant Bug Lygus hesperus.</title>
        <authorList>
            <person name="Hull J.J."/>
            <person name="Chaney K."/>
            <person name="Geib S.M."/>
            <person name="Fabrick J.A."/>
            <person name="Brent C.S."/>
            <person name="Walsh D."/>
            <person name="Lavine L.C."/>
        </authorList>
    </citation>
    <scope>NUCLEOTIDE SEQUENCE</scope>
</reference>
<dbReference type="EMBL" id="GBHO01034194">
    <property type="protein sequence ID" value="JAG09410.1"/>
    <property type="molecule type" value="Transcribed_RNA"/>
</dbReference>
<gene>
    <name evidence="1" type="primary">argG_3</name>
    <name evidence="2" type="synonym">argG</name>
    <name evidence="1" type="ORF">CM83_5899</name>
    <name evidence="2" type="ORF">g.97515</name>
</gene>
<protein>
    <submittedName>
        <fullName evidence="1">Argininosuccinate synthase</fullName>
    </submittedName>
</protein>
<dbReference type="GO" id="GO:0006526">
    <property type="term" value="P:L-arginine biosynthetic process"/>
    <property type="evidence" value="ECO:0007669"/>
    <property type="project" value="UniProtKB-UniPathway"/>
</dbReference>
<dbReference type="SUPFAM" id="SSF69864">
    <property type="entry name" value="Argininosuccinate synthetase, C-terminal domain"/>
    <property type="match status" value="1"/>
</dbReference>
<name>A0A0A9WX24_LYGHE</name>
<dbReference type="GO" id="GO:0000050">
    <property type="term" value="P:urea cycle"/>
    <property type="evidence" value="ECO:0007669"/>
    <property type="project" value="UniProtKB-UniPathway"/>
</dbReference>
<dbReference type="GO" id="GO:0004055">
    <property type="term" value="F:argininosuccinate synthase activity"/>
    <property type="evidence" value="ECO:0007669"/>
    <property type="project" value="InterPro"/>
</dbReference>
<evidence type="ECO:0000313" key="1">
    <source>
        <dbReference type="EMBL" id="JAG09410.1"/>
    </source>
</evidence>
<dbReference type="UniPathway" id="UPA00158">
    <property type="reaction ID" value="UER00272"/>
</dbReference>
<reference evidence="2" key="3">
    <citation type="journal article" date="2016" name="Gigascience">
        <title>De novo construction of an expanded transcriptome assembly for the western tarnished plant bug, Lygus hesperus.</title>
        <authorList>
            <person name="Tassone E.E."/>
            <person name="Geib S.M."/>
            <person name="Hall B."/>
            <person name="Fabrick J.A."/>
            <person name="Brent C.S."/>
            <person name="Hull J.J."/>
        </authorList>
    </citation>
    <scope>NUCLEOTIDE SEQUENCE</scope>
</reference>
<dbReference type="AlphaFoldDB" id="A0A0A9WX24"/>
<dbReference type="EMBL" id="GDHC01009305">
    <property type="protein sequence ID" value="JAQ09324.1"/>
    <property type="molecule type" value="Transcribed_RNA"/>
</dbReference>
<evidence type="ECO:0000313" key="2">
    <source>
        <dbReference type="EMBL" id="JAQ09324.1"/>
    </source>
</evidence>
<dbReference type="Gene3D" id="3.40.50.620">
    <property type="entry name" value="HUPs"/>
    <property type="match status" value="1"/>
</dbReference>
<dbReference type="InterPro" id="IPR014729">
    <property type="entry name" value="Rossmann-like_a/b/a_fold"/>
</dbReference>
<reference evidence="1" key="2">
    <citation type="submission" date="2014-07" db="EMBL/GenBank/DDBJ databases">
        <authorList>
            <person name="Hull J."/>
        </authorList>
    </citation>
    <scope>NUCLEOTIDE SEQUENCE</scope>
</reference>
<accession>A0A0A9WX24</accession>
<dbReference type="InterPro" id="IPR024074">
    <property type="entry name" value="AS_cat/multimer_dom_body"/>
</dbReference>
<organism evidence="1">
    <name type="scientific">Lygus hesperus</name>
    <name type="common">Western plant bug</name>
    <dbReference type="NCBI Taxonomy" id="30085"/>
    <lineage>
        <taxon>Eukaryota</taxon>
        <taxon>Metazoa</taxon>
        <taxon>Ecdysozoa</taxon>
        <taxon>Arthropoda</taxon>
        <taxon>Hexapoda</taxon>
        <taxon>Insecta</taxon>
        <taxon>Pterygota</taxon>
        <taxon>Neoptera</taxon>
        <taxon>Paraneoptera</taxon>
        <taxon>Hemiptera</taxon>
        <taxon>Heteroptera</taxon>
        <taxon>Panheteroptera</taxon>
        <taxon>Cimicomorpha</taxon>
        <taxon>Miridae</taxon>
        <taxon>Mirini</taxon>
        <taxon>Lygus</taxon>
    </lineage>
</organism>
<dbReference type="UniPathway" id="UPA00068">
    <property type="reaction ID" value="UER00113"/>
</dbReference>
<dbReference type="Gene3D" id="3.90.1260.10">
    <property type="entry name" value="Argininosuccinate synthetase, chain A, domain 2"/>
    <property type="match status" value="1"/>
</dbReference>